<comment type="subcellular location">
    <subcellularLocation>
        <location evidence="1 7">Cell membrane</location>
        <topology evidence="1 7">Multi-pass membrane protein</topology>
    </subcellularLocation>
</comment>
<feature type="transmembrane region" description="Helical" evidence="7">
    <location>
        <begin position="231"/>
        <end position="253"/>
    </location>
</feature>
<comment type="caution">
    <text evidence="9">The sequence shown here is derived from an EMBL/GenBank/DDBJ whole genome shotgun (WGS) entry which is preliminary data.</text>
</comment>
<dbReference type="CDD" id="cd06261">
    <property type="entry name" value="TM_PBP2"/>
    <property type="match status" value="1"/>
</dbReference>
<keyword evidence="6 7" id="KW-0472">Membrane</keyword>
<dbReference type="AlphaFoldDB" id="A0A938YBH0"/>
<keyword evidence="5 7" id="KW-1133">Transmembrane helix</keyword>
<evidence type="ECO:0000256" key="7">
    <source>
        <dbReference type="RuleBase" id="RU363032"/>
    </source>
</evidence>
<keyword evidence="4 7" id="KW-0812">Transmembrane</keyword>
<protein>
    <submittedName>
        <fullName evidence="9">ABC transporter permease</fullName>
    </submittedName>
</protein>
<feature type="transmembrane region" description="Helical" evidence="7">
    <location>
        <begin position="138"/>
        <end position="161"/>
    </location>
</feature>
<evidence type="ECO:0000259" key="8">
    <source>
        <dbReference type="PROSITE" id="PS50928"/>
    </source>
</evidence>
<evidence type="ECO:0000256" key="5">
    <source>
        <dbReference type="ARBA" id="ARBA00022989"/>
    </source>
</evidence>
<dbReference type="InterPro" id="IPR000515">
    <property type="entry name" value="MetI-like"/>
</dbReference>
<name>A0A938YBH0_9ACTN</name>
<feature type="transmembrane region" description="Helical" evidence="7">
    <location>
        <begin position="173"/>
        <end position="192"/>
    </location>
</feature>
<feature type="domain" description="ABC transmembrane type-1" evidence="8">
    <location>
        <begin position="99"/>
        <end position="300"/>
    </location>
</feature>
<dbReference type="EMBL" id="JAERWK010000006">
    <property type="protein sequence ID" value="MBM9466573.1"/>
    <property type="molecule type" value="Genomic_DNA"/>
</dbReference>
<dbReference type="PANTHER" id="PTHR43163">
    <property type="entry name" value="DIPEPTIDE TRANSPORT SYSTEM PERMEASE PROTEIN DPPB-RELATED"/>
    <property type="match status" value="1"/>
</dbReference>
<dbReference type="InterPro" id="IPR035906">
    <property type="entry name" value="MetI-like_sf"/>
</dbReference>
<evidence type="ECO:0000313" key="9">
    <source>
        <dbReference type="EMBL" id="MBM9466573.1"/>
    </source>
</evidence>
<dbReference type="SUPFAM" id="SSF161098">
    <property type="entry name" value="MetI-like"/>
    <property type="match status" value="1"/>
</dbReference>
<evidence type="ECO:0000313" key="10">
    <source>
        <dbReference type="Proteomes" id="UP000663792"/>
    </source>
</evidence>
<comment type="similarity">
    <text evidence="7">Belongs to the binding-protein-dependent transport system permease family.</text>
</comment>
<dbReference type="InterPro" id="IPR045621">
    <property type="entry name" value="BPD_transp_1_N"/>
</dbReference>
<keyword evidence="10" id="KW-1185">Reference proteome</keyword>
<feature type="transmembrane region" description="Helical" evidence="7">
    <location>
        <begin position="103"/>
        <end position="126"/>
    </location>
</feature>
<organism evidence="9 10">
    <name type="scientific">Nakamurella leprariae</name>
    <dbReference type="NCBI Taxonomy" id="2803911"/>
    <lineage>
        <taxon>Bacteria</taxon>
        <taxon>Bacillati</taxon>
        <taxon>Actinomycetota</taxon>
        <taxon>Actinomycetes</taxon>
        <taxon>Nakamurellales</taxon>
        <taxon>Nakamurellaceae</taxon>
        <taxon>Nakamurella</taxon>
    </lineage>
</organism>
<dbReference type="RefSeq" id="WP_205259533.1">
    <property type="nucleotide sequence ID" value="NZ_JAERWK010000006.1"/>
</dbReference>
<keyword evidence="3" id="KW-1003">Cell membrane</keyword>
<reference evidence="9" key="1">
    <citation type="submission" date="2021-01" db="EMBL/GenBank/DDBJ databases">
        <title>YIM 132084 draft genome.</title>
        <authorList>
            <person name="An D."/>
        </authorList>
    </citation>
    <scope>NUCLEOTIDE SEQUENCE</scope>
    <source>
        <strain evidence="9">YIM 132084</strain>
    </source>
</reference>
<evidence type="ECO:0000256" key="4">
    <source>
        <dbReference type="ARBA" id="ARBA00022692"/>
    </source>
</evidence>
<sequence>MLTTVLGRVGQALLTLLGGAVLVFALLVLAPGDPARRVLHARGVQDPSPAAIAALRTQLHLDDPLPLRFWHWLTGLLHGDLGLSWRTGRPVIDEFLLRLPATAILTVTALVLAVAMALVLALAAAARPGGWPDHVGRWISLVLLVVPGFLIGVLALDVLVVRMGMGRVISDGTWGTVFLPALVLALGSAATWSRVLRAGLLDAGSASYLRVSAARGASAPRRLLVHQLPNAIPAFLTMVGLGTAALLGGAPIVESVFTWPGIGRYTVQAIEARDMPVVVGYTMLAVLIYVVASLVIDLLNAAIDPRLRRPASTRRPRRRPLVPVGTS</sequence>
<keyword evidence="2 7" id="KW-0813">Transport</keyword>
<dbReference type="PANTHER" id="PTHR43163:SF6">
    <property type="entry name" value="DIPEPTIDE TRANSPORT SYSTEM PERMEASE PROTEIN DPPB-RELATED"/>
    <property type="match status" value="1"/>
</dbReference>
<dbReference type="PROSITE" id="PS50928">
    <property type="entry name" value="ABC_TM1"/>
    <property type="match status" value="1"/>
</dbReference>
<dbReference type="Proteomes" id="UP000663792">
    <property type="component" value="Unassembled WGS sequence"/>
</dbReference>
<gene>
    <name evidence="9" type="ORF">JL106_04665</name>
</gene>
<dbReference type="GO" id="GO:0071916">
    <property type="term" value="F:dipeptide transmembrane transporter activity"/>
    <property type="evidence" value="ECO:0007669"/>
    <property type="project" value="TreeGrafter"/>
</dbReference>
<evidence type="ECO:0000256" key="1">
    <source>
        <dbReference type="ARBA" id="ARBA00004651"/>
    </source>
</evidence>
<evidence type="ECO:0000256" key="3">
    <source>
        <dbReference type="ARBA" id="ARBA00022475"/>
    </source>
</evidence>
<evidence type="ECO:0000256" key="2">
    <source>
        <dbReference type="ARBA" id="ARBA00022448"/>
    </source>
</evidence>
<dbReference type="GO" id="GO:0005886">
    <property type="term" value="C:plasma membrane"/>
    <property type="evidence" value="ECO:0007669"/>
    <property type="project" value="UniProtKB-SubCell"/>
</dbReference>
<feature type="transmembrane region" description="Helical" evidence="7">
    <location>
        <begin position="12"/>
        <end position="30"/>
    </location>
</feature>
<accession>A0A938YBH0</accession>
<feature type="transmembrane region" description="Helical" evidence="7">
    <location>
        <begin position="278"/>
        <end position="299"/>
    </location>
</feature>
<dbReference type="Gene3D" id="1.10.3720.10">
    <property type="entry name" value="MetI-like"/>
    <property type="match status" value="1"/>
</dbReference>
<dbReference type="Pfam" id="PF00528">
    <property type="entry name" value="BPD_transp_1"/>
    <property type="match status" value="1"/>
</dbReference>
<evidence type="ECO:0000256" key="6">
    <source>
        <dbReference type="ARBA" id="ARBA00023136"/>
    </source>
</evidence>
<proteinExistence type="inferred from homology"/>
<dbReference type="Pfam" id="PF19300">
    <property type="entry name" value="BPD_transp_1_N"/>
    <property type="match status" value="1"/>
</dbReference>